<gene>
    <name evidence="1" type="ORF">XD72_1379</name>
</gene>
<proteinExistence type="predicted"/>
<comment type="caution">
    <text evidence="1">The sequence shown here is derived from an EMBL/GenBank/DDBJ whole genome shotgun (WGS) entry which is preliminary data.</text>
</comment>
<protein>
    <recommendedName>
        <fullName evidence="3">Methanogenesis marker protein 17</fullName>
    </recommendedName>
</protein>
<dbReference type="AlphaFoldDB" id="A0A117LFG0"/>
<organism evidence="1 2">
    <name type="scientific">Methanothrix harundinacea</name>
    <dbReference type="NCBI Taxonomy" id="301375"/>
    <lineage>
        <taxon>Archaea</taxon>
        <taxon>Methanobacteriati</taxon>
        <taxon>Methanobacteriota</taxon>
        <taxon>Stenosarchaea group</taxon>
        <taxon>Methanomicrobia</taxon>
        <taxon>Methanotrichales</taxon>
        <taxon>Methanotrichaceae</taxon>
        <taxon>Methanothrix</taxon>
    </lineage>
</organism>
<sequence>MEMDPLEVFEVEMPGEDYGAEKYREIILDILQDLGLIRSIGRLYVYVDIKAPYFAVLGMIRGKQPPLKVSDVGDLVQADGGYQITVEDEEHMANLIRALWDAYGRDKVEQPERNVLVVLSDKSPEDLVVADLETEFRRDLMDALVRIAPEGFRNRRNEMGKESFFFLAAEETIKPEMVAEAKEKLGGMRDA</sequence>
<accession>A0A117LFG0</accession>
<evidence type="ECO:0000313" key="2">
    <source>
        <dbReference type="Proteomes" id="UP000057043"/>
    </source>
</evidence>
<dbReference type="PATRIC" id="fig|301375.7.peg.1368"/>
<dbReference type="Proteomes" id="UP000057043">
    <property type="component" value="Unassembled WGS sequence"/>
</dbReference>
<dbReference type="InterPro" id="IPR016762">
    <property type="entry name" value="Methan_mark_17"/>
</dbReference>
<evidence type="ECO:0000313" key="1">
    <source>
        <dbReference type="EMBL" id="KUK44247.1"/>
    </source>
</evidence>
<reference evidence="1 2" key="1">
    <citation type="journal article" date="2015" name="MBio">
        <title>Genome-Resolved Metagenomic Analysis Reveals Roles for Candidate Phyla and Other Microbial Community Members in Biogeochemical Transformations in Oil Reservoirs.</title>
        <authorList>
            <person name="Hu P."/>
            <person name="Tom L."/>
            <person name="Singh A."/>
            <person name="Thomas B.C."/>
            <person name="Baker B.J."/>
            <person name="Piceno Y.M."/>
            <person name="Andersen G.L."/>
            <person name="Banfield J.F."/>
        </authorList>
    </citation>
    <scope>NUCLEOTIDE SEQUENCE [LARGE SCALE GENOMIC DNA]</scope>
    <source>
        <strain evidence="1">57_489</strain>
    </source>
</reference>
<dbReference type="Pfam" id="PF09886">
    <property type="entry name" value="DUF2113"/>
    <property type="match status" value="1"/>
</dbReference>
<dbReference type="EMBL" id="LGFT01000030">
    <property type="protein sequence ID" value="KUK44247.1"/>
    <property type="molecule type" value="Genomic_DNA"/>
</dbReference>
<dbReference type="NCBIfam" id="TIGR03291">
    <property type="entry name" value="methan_mark_17"/>
    <property type="match status" value="1"/>
</dbReference>
<name>A0A117LFG0_9EURY</name>
<evidence type="ECO:0008006" key="3">
    <source>
        <dbReference type="Google" id="ProtNLM"/>
    </source>
</evidence>